<dbReference type="KEGG" id="lsp:Bsph_1075"/>
<dbReference type="Proteomes" id="UP000002164">
    <property type="component" value="Chromosome"/>
</dbReference>
<dbReference type="EMBL" id="CP000817">
    <property type="protein sequence ID" value="ACA38687.1"/>
    <property type="molecule type" value="Genomic_DNA"/>
</dbReference>
<protein>
    <submittedName>
        <fullName evidence="1">Uncharacterized protein</fullName>
    </submittedName>
</protein>
<dbReference type="AlphaFoldDB" id="B1HMB5"/>
<organism evidence="1 2">
    <name type="scientific">Lysinibacillus sphaericus (strain C3-41)</name>
    <dbReference type="NCBI Taxonomy" id="444177"/>
    <lineage>
        <taxon>Bacteria</taxon>
        <taxon>Bacillati</taxon>
        <taxon>Bacillota</taxon>
        <taxon>Bacilli</taxon>
        <taxon>Bacillales</taxon>
        <taxon>Bacillaceae</taxon>
        <taxon>Lysinibacillus</taxon>
    </lineage>
</organism>
<reference evidence="1 2" key="1">
    <citation type="journal article" date="2008" name="J. Bacteriol.">
        <title>Complete genome sequence of the mosquitocidal bacterium Bacillus sphaericus C3-41 and comparison with those of closely related Bacillus species.</title>
        <authorList>
            <person name="Hu X."/>
            <person name="Fan W."/>
            <person name="Han B."/>
            <person name="Liu H."/>
            <person name="Zheng D."/>
            <person name="Li Q."/>
            <person name="Dong W."/>
            <person name="Yan J."/>
            <person name="Gao M."/>
            <person name="Berry C."/>
            <person name="Yuan Z."/>
        </authorList>
    </citation>
    <scope>NUCLEOTIDE SEQUENCE [LARGE SCALE GENOMIC DNA]</scope>
    <source>
        <strain evidence="1 2">C3-41</strain>
    </source>
</reference>
<evidence type="ECO:0000313" key="1">
    <source>
        <dbReference type="EMBL" id="ACA38687.1"/>
    </source>
</evidence>
<proteinExistence type="predicted"/>
<evidence type="ECO:0000313" key="2">
    <source>
        <dbReference type="Proteomes" id="UP000002164"/>
    </source>
</evidence>
<gene>
    <name evidence="1" type="ordered locus">Bsph_1075</name>
</gene>
<sequence length="199" mass="23383">MVKIKELIMGFYFKYVNIDCENVQDYLERMPFAIKELPQFLIDISGLSLPECNQNWFPSWIKKINGFPLYFFIEVEDYMKKEFNSFCGQYGFDPKNYDLEGKYKIIEVVNEDKLKQLFSLVIPISCAGDLVLWVTQKTIFFEKNNSNSKQIRMLDGQNIFCIGHDCENLLILSNDSNFKNAKEMSNTFPEDTKYEDNKG</sequence>
<name>B1HMB5_LYSSC</name>
<dbReference type="HOGENOM" id="CLU_1303646_0_0_9"/>
<dbReference type="EnsemblBacteria" id="ACA38687">
    <property type="protein sequence ID" value="ACA38687"/>
    <property type="gene ID" value="Bsph_1075"/>
</dbReference>
<accession>B1HMB5</accession>